<evidence type="ECO:0000256" key="3">
    <source>
        <dbReference type="ARBA" id="ARBA00022801"/>
    </source>
</evidence>
<dbReference type="PANTHER" id="PTHR31609:SF1">
    <property type="entry name" value="CARBOHYDRATE DEACETYLASE"/>
    <property type="match status" value="1"/>
</dbReference>
<keyword evidence="4" id="KW-0460">Magnesium</keyword>
<dbReference type="Proteomes" id="UP000595466">
    <property type="component" value="Plasmid unnamed4"/>
</dbReference>
<keyword evidence="3" id="KW-0378">Hydrolase</keyword>
<reference evidence="6 7" key="1">
    <citation type="submission" date="2020-12" db="EMBL/GenBank/DDBJ databases">
        <title>Whole genome sequencing of Lactobacillus plantarum PC518.</title>
        <authorList>
            <person name="Guo Q."/>
        </authorList>
    </citation>
    <scope>NUCLEOTIDE SEQUENCE [LARGE SCALE GENOMIC DNA]</scope>
    <source>
        <strain evidence="6 7">PC518</strain>
        <plasmid evidence="6 7">unnamed4</plasmid>
    </source>
</reference>
<dbReference type="CDD" id="cd10805">
    <property type="entry name" value="YdjC_like_1"/>
    <property type="match status" value="1"/>
</dbReference>
<dbReference type="SUPFAM" id="SSF88713">
    <property type="entry name" value="Glycoside hydrolase/deacetylase"/>
    <property type="match status" value="1"/>
</dbReference>
<keyword evidence="2" id="KW-0479">Metal-binding</keyword>
<keyword evidence="5" id="KW-0119">Carbohydrate metabolism</keyword>
<comment type="cofactor">
    <cofactor evidence="1">
        <name>Mg(2+)</name>
        <dbReference type="ChEBI" id="CHEBI:18420"/>
    </cofactor>
</comment>
<evidence type="ECO:0000313" key="6">
    <source>
        <dbReference type="EMBL" id="QQM62625.1"/>
    </source>
</evidence>
<proteinExistence type="predicted"/>
<evidence type="ECO:0000256" key="4">
    <source>
        <dbReference type="ARBA" id="ARBA00022842"/>
    </source>
</evidence>
<dbReference type="AlphaFoldDB" id="A0AAX1KDY2"/>
<dbReference type="GO" id="GO:0019213">
    <property type="term" value="F:deacetylase activity"/>
    <property type="evidence" value="ECO:0007669"/>
    <property type="project" value="TreeGrafter"/>
</dbReference>
<keyword evidence="6" id="KW-0614">Plasmid</keyword>
<accession>A0AAX1KDY2</accession>
<gene>
    <name evidence="6" type="ORF">JH395_15970</name>
</gene>
<evidence type="ECO:0000256" key="2">
    <source>
        <dbReference type="ARBA" id="ARBA00022723"/>
    </source>
</evidence>
<dbReference type="GO" id="GO:0005975">
    <property type="term" value="P:carbohydrate metabolic process"/>
    <property type="evidence" value="ECO:0007669"/>
    <property type="project" value="InterPro"/>
</dbReference>
<dbReference type="GO" id="GO:0016787">
    <property type="term" value="F:hydrolase activity"/>
    <property type="evidence" value="ECO:0007669"/>
    <property type="project" value="UniProtKB-KW"/>
</dbReference>
<dbReference type="InterPro" id="IPR006879">
    <property type="entry name" value="YdjC-like"/>
</dbReference>
<protein>
    <submittedName>
        <fullName evidence="6">ChbG/HpnK family deacetylase</fullName>
    </submittedName>
</protein>
<dbReference type="InterPro" id="IPR011330">
    <property type="entry name" value="Glyco_hydro/deAcase_b/a-brl"/>
</dbReference>
<dbReference type="EMBL" id="CP066821">
    <property type="protein sequence ID" value="QQM62625.1"/>
    <property type="molecule type" value="Genomic_DNA"/>
</dbReference>
<dbReference type="PANTHER" id="PTHR31609">
    <property type="entry name" value="YDJC DEACETYLASE FAMILY MEMBER"/>
    <property type="match status" value="1"/>
</dbReference>
<dbReference type="GO" id="GO:0046872">
    <property type="term" value="F:metal ion binding"/>
    <property type="evidence" value="ECO:0007669"/>
    <property type="project" value="UniProtKB-KW"/>
</dbReference>
<evidence type="ECO:0000313" key="7">
    <source>
        <dbReference type="Proteomes" id="UP000595466"/>
    </source>
</evidence>
<name>A0AAX1KDY2_LACPN</name>
<sequence length="251" mass="28300">MGRLLIRADDLGYSKAINYGIYEAVHNGIINNVGLMVNMPMTQQGLDLLKAENIDLGLHTVISSGKPLMNADQVKSITTDTGTFKASKDYRTAAVDFVDLDEVIVEIEAQYQKFVQLTGRRPDYFEGHAVMSDNFVKGLQIVARRHNVPFLNFAFGDVAVKFKNTLLRALMESTQPDYDPYMTFKKGIARSDNNDELPMMICHPGYLDNYILQHSSLTIPRTKEVAMLCDPAIKKLIKDESIQLVRYSELK</sequence>
<dbReference type="Pfam" id="PF04794">
    <property type="entry name" value="YdjC"/>
    <property type="match status" value="1"/>
</dbReference>
<dbReference type="RefSeq" id="WP_198073620.1">
    <property type="nucleotide sequence ID" value="NZ_CP065806.1"/>
</dbReference>
<evidence type="ECO:0000256" key="5">
    <source>
        <dbReference type="ARBA" id="ARBA00023277"/>
    </source>
</evidence>
<dbReference type="Gene3D" id="3.20.20.370">
    <property type="entry name" value="Glycoside hydrolase/deacetylase"/>
    <property type="match status" value="1"/>
</dbReference>
<organism evidence="6 7">
    <name type="scientific">Lactiplantibacillus plantarum</name>
    <name type="common">Lactobacillus plantarum</name>
    <dbReference type="NCBI Taxonomy" id="1590"/>
    <lineage>
        <taxon>Bacteria</taxon>
        <taxon>Bacillati</taxon>
        <taxon>Bacillota</taxon>
        <taxon>Bacilli</taxon>
        <taxon>Lactobacillales</taxon>
        <taxon>Lactobacillaceae</taxon>
        <taxon>Lactiplantibacillus</taxon>
    </lineage>
</organism>
<geneLocation type="plasmid" evidence="6 7">
    <name>unnamed4</name>
</geneLocation>
<evidence type="ECO:0000256" key="1">
    <source>
        <dbReference type="ARBA" id="ARBA00001946"/>
    </source>
</evidence>